<keyword evidence="8" id="KW-0547">Nucleotide-binding</keyword>
<keyword evidence="11" id="KW-1133">Transmembrane helix</keyword>
<evidence type="ECO:0000256" key="9">
    <source>
        <dbReference type="ARBA" id="ARBA00022777"/>
    </source>
</evidence>
<evidence type="ECO:0000256" key="5">
    <source>
        <dbReference type="ARBA" id="ARBA00022679"/>
    </source>
</evidence>
<evidence type="ECO:0000256" key="3">
    <source>
        <dbReference type="ARBA" id="ARBA00022475"/>
    </source>
</evidence>
<dbReference type="GO" id="GO:0006744">
    <property type="term" value="P:ubiquinone biosynthetic process"/>
    <property type="evidence" value="ECO:0007669"/>
    <property type="project" value="UniProtKB-UniPathway"/>
</dbReference>
<dbReference type="EMBL" id="CP029822">
    <property type="protein sequence ID" value="AZS49299.1"/>
    <property type="molecule type" value="Genomic_DNA"/>
</dbReference>
<dbReference type="PANTHER" id="PTHR10566:SF113">
    <property type="entry name" value="PROTEIN ACTIVITY OF BC1 COMPLEX KINASE 7, CHLOROPLASTIC"/>
    <property type="match status" value="1"/>
</dbReference>
<evidence type="ECO:0000259" key="13">
    <source>
        <dbReference type="Pfam" id="PF03109"/>
    </source>
</evidence>
<dbReference type="InterPro" id="IPR045308">
    <property type="entry name" value="UbiB_bact"/>
</dbReference>
<accession>A0A3Q9JMB3</accession>
<dbReference type="NCBIfam" id="NF003404">
    <property type="entry name" value="PRK04750.1"/>
    <property type="match status" value="1"/>
</dbReference>
<keyword evidence="4" id="KW-0997">Cell inner membrane</keyword>
<evidence type="ECO:0000256" key="11">
    <source>
        <dbReference type="ARBA" id="ARBA00022989"/>
    </source>
</evidence>
<evidence type="ECO:0000256" key="4">
    <source>
        <dbReference type="ARBA" id="ARBA00022519"/>
    </source>
</evidence>
<dbReference type="NCBIfam" id="TIGR01982">
    <property type="entry name" value="UbiB"/>
    <property type="match status" value="1"/>
</dbReference>
<keyword evidence="15" id="KW-1185">Reference proteome</keyword>
<dbReference type="PANTHER" id="PTHR10566">
    <property type="entry name" value="CHAPERONE-ACTIVITY OF BC1 COMPLEX CABC1 -RELATED"/>
    <property type="match status" value="1"/>
</dbReference>
<evidence type="ECO:0000313" key="15">
    <source>
        <dbReference type="Proteomes" id="UP000273143"/>
    </source>
</evidence>
<evidence type="ECO:0000256" key="7">
    <source>
        <dbReference type="ARBA" id="ARBA00022692"/>
    </source>
</evidence>
<dbReference type="GO" id="GO:0016301">
    <property type="term" value="F:kinase activity"/>
    <property type="evidence" value="ECO:0007669"/>
    <property type="project" value="UniProtKB-KW"/>
</dbReference>
<dbReference type="RefSeq" id="WP_127161518.1">
    <property type="nucleotide sequence ID" value="NZ_CP029822.1"/>
</dbReference>
<keyword evidence="5" id="KW-0808">Transferase</keyword>
<dbReference type="GO" id="GO:0005524">
    <property type="term" value="F:ATP binding"/>
    <property type="evidence" value="ECO:0007669"/>
    <property type="project" value="UniProtKB-KW"/>
</dbReference>
<keyword evidence="14" id="KW-0830">Ubiquinone</keyword>
<dbReference type="InterPro" id="IPR011009">
    <property type="entry name" value="Kinase-like_dom_sf"/>
</dbReference>
<keyword evidence="10" id="KW-0067">ATP-binding</keyword>
<evidence type="ECO:0000256" key="2">
    <source>
        <dbReference type="ARBA" id="ARBA00009670"/>
    </source>
</evidence>
<keyword evidence="3" id="KW-1003">Cell membrane</keyword>
<evidence type="ECO:0000256" key="12">
    <source>
        <dbReference type="ARBA" id="ARBA00023136"/>
    </source>
</evidence>
<keyword evidence="9" id="KW-0418">Kinase</keyword>
<keyword evidence="12" id="KW-0472">Membrane</keyword>
<evidence type="ECO:0000256" key="8">
    <source>
        <dbReference type="ARBA" id="ARBA00022741"/>
    </source>
</evidence>
<reference evidence="15" key="1">
    <citation type="submission" date="2018-06" db="EMBL/GenBank/DDBJ databases">
        <title>Complete genome of Pseudomonas insecticola strain QZS01.</title>
        <authorList>
            <person name="Wang J."/>
            <person name="Su Q."/>
        </authorList>
    </citation>
    <scope>NUCLEOTIDE SEQUENCE [LARGE SCALE GENOMIC DNA]</scope>
    <source>
        <strain evidence="15">QZS01</strain>
    </source>
</reference>
<comment type="pathway">
    <text evidence="1">Cofactor biosynthesis; ubiquinone biosynthesis [regulation].</text>
</comment>
<feature type="domain" description="ABC1 atypical kinase-like" evidence="13">
    <location>
        <begin position="96"/>
        <end position="344"/>
    </location>
</feature>
<keyword evidence="6" id="KW-0831">Ubiquinone biosynthesis</keyword>
<dbReference type="SUPFAM" id="SSF56112">
    <property type="entry name" value="Protein kinase-like (PK-like)"/>
    <property type="match status" value="1"/>
</dbReference>
<sequence>MRLLAIRRLYKITKVVIKYRLDDLLFDIPVLPFWIRIFKNLLPWRWFRRKPLTFSRGVRIRLALEELGPVFIKFGQMLSTRQDVIPADIALALSSLQDNVPPFPAEQSVALIEKQLGMTVTEAFSEFDTKPLASASIAQVHTARLKTGEEVVVKVVRPNLKPIIQQDISWLYSCAQIAEYVNYDARRMHLIEVISDYEKTINDELDLQREGANISQLHRNFENSDQLYVPKVYWPLCRQQVLVMERIYGIPISDMAALNARNVNLKVLAERGVEVFFTQVLRDSFFHADMHPGNIFIDTTYPESPRYIAIDGGIVGSLTPEDQDYVARNVFYFFKRDYRRVAQLHIDSGWVPPTTKVNELEDAIRSVCEPIFERPLKDISFGFVLMRLFQIARRFDMEVQPQLVLLQKTLLNIEGLGRQLYPELDLWSTAKPYLERWMKKRVGMRRIISDTRSQMEQIPHIAKMARSIIEERYREIKAAQKHTKKTNNDNTMLRILGVLLLTASISLTITYGTSLDNWPSYLMSITGIYLIIRRSS</sequence>
<dbReference type="InterPro" id="IPR004147">
    <property type="entry name" value="ABC1_dom"/>
</dbReference>
<dbReference type="AlphaFoldDB" id="A0A3Q9JMB3"/>
<keyword evidence="7" id="KW-0812">Transmembrane</keyword>
<dbReference type="UniPathway" id="UPA00232"/>
<organism evidence="14 15">
    <name type="scientific">Entomomonas moraniae</name>
    <dbReference type="NCBI Taxonomy" id="2213226"/>
    <lineage>
        <taxon>Bacteria</taxon>
        <taxon>Pseudomonadati</taxon>
        <taxon>Pseudomonadota</taxon>
        <taxon>Gammaproteobacteria</taxon>
        <taxon>Pseudomonadales</taxon>
        <taxon>Pseudomonadaceae</taxon>
        <taxon>Entomomonas</taxon>
    </lineage>
</organism>
<protein>
    <submittedName>
        <fullName evidence="14">Ubiquinone biosynthesis regulatory protein kinase UbiB</fullName>
    </submittedName>
</protein>
<evidence type="ECO:0000256" key="10">
    <source>
        <dbReference type="ARBA" id="ARBA00022840"/>
    </source>
</evidence>
<evidence type="ECO:0000256" key="1">
    <source>
        <dbReference type="ARBA" id="ARBA00005020"/>
    </source>
</evidence>
<gene>
    <name evidence="14" type="primary">ubiB</name>
    <name evidence="14" type="ORF">DM558_00240</name>
</gene>
<comment type="similarity">
    <text evidence="2">Belongs to the protein kinase superfamily. ADCK protein kinase family.</text>
</comment>
<dbReference type="InterPro" id="IPR010232">
    <property type="entry name" value="UbiB"/>
</dbReference>
<dbReference type="CDD" id="cd13972">
    <property type="entry name" value="UbiB"/>
    <property type="match status" value="1"/>
</dbReference>
<proteinExistence type="inferred from homology"/>
<dbReference type="Pfam" id="PF03109">
    <property type="entry name" value="ABC1"/>
    <property type="match status" value="1"/>
</dbReference>
<dbReference type="KEGG" id="emo:DM558_00240"/>
<dbReference type="InterPro" id="IPR050154">
    <property type="entry name" value="UbiB_kinase"/>
</dbReference>
<dbReference type="Proteomes" id="UP000273143">
    <property type="component" value="Chromosome"/>
</dbReference>
<evidence type="ECO:0000313" key="14">
    <source>
        <dbReference type="EMBL" id="AZS49299.1"/>
    </source>
</evidence>
<evidence type="ECO:0000256" key="6">
    <source>
        <dbReference type="ARBA" id="ARBA00022688"/>
    </source>
</evidence>
<name>A0A3Q9JMB3_9GAMM</name>